<feature type="compositionally biased region" description="Acidic residues" evidence="4">
    <location>
        <begin position="704"/>
        <end position="723"/>
    </location>
</feature>
<feature type="repeat" description="ANK" evidence="3">
    <location>
        <begin position="229"/>
        <end position="261"/>
    </location>
</feature>
<dbReference type="SUPFAM" id="SSF48403">
    <property type="entry name" value="Ankyrin repeat"/>
    <property type="match status" value="2"/>
</dbReference>
<keyword evidence="6" id="KW-1185">Reference proteome</keyword>
<accession>A0AAE0RU13</accession>
<dbReference type="Pfam" id="PF00023">
    <property type="entry name" value="Ank"/>
    <property type="match status" value="1"/>
</dbReference>
<protein>
    <submittedName>
        <fullName evidence="5">Uncharacterized protein</fullName>
    </submittedName>
</protein>
<proteinExistence type="predicted"/>
<dbReference type="Gene3D" id="1.25.40.20">
    <property type="entry name" value="Ankyrin repeat-containing domain"/>
    <property type="match status" value="2"/>
</dbReference>
<evidence type="ECO:0000256" key="3">
    <source>
        <dbReference type="PROSITE-ProRule" id="PRU00023"/>
    </source>
</evidence>
<sequence length="734" mass="83786">MEYLNNIRDAVRNLDHTRVCELLHSTGDRLPLYIKNVCMYHSLLEGLLSLQDIDSAVQLIYQLHNYGFNTNDCNEVGDAALLTYLKTSDNVSPNIVEAFLRCNTDLLLKSQDEMDVLSYMLSKREIPRTVKELILKYMPGIWIAVERDDAMSVRRLINQWCHISTQRNGKTLLQLALDVGTESIIRIVGSIGPSMDLAHGVLAGDVEYVQNVLKSGKTLNINLKNLGDKGATPLFYAMSQNDHQMVELLLQHGARLDISMPEEGEVDIPLYFAVLGRYPPVDKQLLLNTIPHKPVPVGHIYYKGRNVLFFCVDKGVDPDIFEAILRKSSAYLLTQRILKNVTIRDYAEMTGKMDLVSRIDQVVLDWCSPEDPQNRKILALHGYPFLPAILQILEKEEKGKKQNGNYLTISSLEQYEYHKWRFISAIEESDRDAVKDLLVCRDLPSEEFLDCIADCRLQDDGQPPLHKAVLRRDLETVRLLADTLVYKLHQRLDSVRDQFFRTALHYAHGMEDSKDLVNILVDFGSSEFAVDKDGRPTLSFRDRQNQKEMKDLLNYHLHQNYDEPEPDIWSVPLPLPIIGYIMKRMHSHHAVDHGGQRRHSYHSGTHYSLIPAQNCITKESKDVLASVQKMSAVESKMRKSKSLFLDMEKSLFRTWRKSGSDRSAKKKFKNADEVQKYVQLSGGSKQERCSRNNSNSRPSIFEETLVEESENDAESNASTEEDAPDKSISSCAIL</sequence>
<keyword evidence="1" id="KW-0677">Repeat</keyword>
<evidence type="ECO:0000256" key="4">
    <source>
        <dbReference type="SAM" id="MobiDB-lite"/>
    </source>
</evidence>
<dbReference type="PROSITE" id="PS50297">
    <property type="entry name" value="ANK_REP_REGION"/>
    <property type="match status" value="1"/>
</dbReference>
<comment type="caution">
    <text evidence="5">The sequence shown here is derived from an EMBL/GenBank/DDBJ whole genome shotgun (WGS) entry which is preliminary data.</text>
</comment>
<evidence type="ECO:0000313" key="6">
    <source>
        <dbReference type="Proteomes" id="UP001195483"/>
    </source>
</evidence>
<reference evidence="5" key="1">
    <citation type="journal article" date="2021" name="Genome Biol. Evol.">
        <title>A High-Quality Reference Genome for a Parasitic Bivalve with Doubly Uniparental Inheritance (Bivalvia: Unionida).</title>
        <authorList>
            <person name="Smith C.H."/>
        </authorList>
    </citation>
    <scope>NUCLEOTIDE SEQUENCE</scope>
    <source>
        <strain evidence="5">CHS0354</strain>
    </source>
</reference>
<gene>
    <name evidence="5" type="ORF">CHS0354_039014</name>
</gene>
<feature type="region of interest" description="Disordered" evidence="4">
    <location>
        <begin position="681"/>
        <end position="734"/>
    </location>
</feature>
<reference evidence="5" key="2">
    <citation type="journal article" date="2021" name="Genome Biol. Evol.">
        <title>Developing a high-quality reference genome for a parasitic bivalve with doubly uniparental inheritance (Bivalvia: Unionida).</title>
        <authorList>
            <person name="Smith C.H."/>
        </authorList>
    </citation>
    <scope>NUCLEOTIDE SEQUENCE</scope>
    <source>
        <strain evidence="5">CHS0354</strain>
        <tissue evidence="5">Mantle</tissue>
    </source>
</reference>
<organism evidence="5 6">
    <name type="scientific">Potamilus streckersoni</name>
    <dbReference type="NCBI Taxonomy" id="2493646"/>
    <lineage>
        <taxon>Eukaryota</taxon>
        <taxon>Metazoa</taxon>
        <taxon>Spiralia</taxon>
        <taxon>Lophotrochozoa</taxon>
        <taxon>Mollusca</taxon>
        <taxon>Bivalvia</taxon>
        <taxon>Autobranchia</taxon>
        <taxon>Heteroconchia</taxon>
        <taxon>Palaeoheterodonta</taxon>
        <taxon>Unionida</taxon>
        <taxon>Unionoidea</taxon>
        <taxon>Unionidae</taxon>
        <taxon>Ambleminae</taxon>
        <taxon>Lampsilini</taxon>
        <taxon>Potamilus</taxon>
    </lineage>
</organism>
<reference evidence="5" key="3">
    <citation type="submission" date="2023-05" db="EMBL/GenBank/DDBJ databases">
        <authorList>
            <person name="Smith C.H."/>
        </authorList>
    </citation>
    <scope>NUCLEOTIDE SEQUENCE</scope>
    <source>
        <strain evidence="5">CHS0354</strain>
        <tissue evidence="5">Mantle</tissue>
    </source>
</reference>
<keyword evidence="2 3" id="KW-0040">ANK repeat</keyword>
<dbReference type="InterPro" id="IPR002110">
    <property type="entry name" value="Ankyrin_rpt"/>
</dbReference>
<evidence type="ECO:0000256" key="1">
    <source>
        <dbReference type="ARBA" id="ARBA00022737"/>
    </source>
</evidence>
<dbReference type="Proteomes" id="UP001195483">
    <property type="component" value="Unassembled WGS sequence"/>
</dbReference>
<name>A0AAE0RU13_9BIVA</name>
<evidence type="ECO:0000256" key="2">
    <source>
        <dbReference type="ARBA" id="ARBA00023043"/>
    </source>
</evidence>
<dbReference type="InterPro" id="IPR051637">
    <property type="entry name" value="Ank_repeat_dom-contain_49"/>
</dbReference>
<dbReference type="AlphaFoldDB" id="A0AAE0RU13"/>
<dbReference type="Pfam" id="PF12796">
    <property type="entry name" value="Ank_2"/>
    <property type="match status" value="1"/>
</dbReference>
<dbReference type="PROSITE" id="PS50088">
    <property type="entry name" value="ANK_REPEAT"/>
    <property type="match status" value="1"/>
</dbReference>
<dbReference type="PANTHER" id="PTHR24180:SF45">
    <property type="entry name" value="POLY [ADP-RIBOSE] POLYMERASE TANKYRASE"/>
    <property type="match status" value="1"/>
</dbReference>
<dbReference type="PANTHER" id="PTHR24180">
    <property type="entry name" value="CYCLIN-DEPENDENT KINASE INHIBITOR 2C-RELATED"/>
    <property type="match status" value="1"/>
</dbReference>
<dbReference type="EMBL" id="JAEAOA010002272">
    <property type="protein sequence ID" value="KAK3579642.1"/>
    <property type="molecule type" value="Genomic_DNA"/>
</dbReference>
<dbReference type="SMART" id="SM00248">
    <property type="entry name" value="ANK"/>
    <property type="match status" value="6"/>
</dbReference>
<evidence type="ECO:0000313" key="5">
    <source>
        <dbReference type="EMBL" id="KAK3579642.1"/>
    </source>
</evidence>
<dbReference type="InterPro" id="IPR036770">
    <property type="entry name" value="Ankyrin_rpt-contain_sf"/>
</dbReference>